<evidence type="ECO:0000313" key="7">
    <source>
        <dbReference type="EMBL" id="SDH47447.1"/>
    </source>
</evidence>
<evidence type="ECO:0000256" key="4">
    <source>
        <dbReference type="ARBA" id="ARBA00023239"/>
    </source>
</evidence>
<dbReference type="AlphaFoldDB" id="A0A1G8CPH4"/>
<feature type="domain" description="Aminotransferase class I/classII large" evidence="6">
    <location>
        <begin position="72"/>
        <end position="391"/>
    </location>
</feature>
<dbReference type="InterPro" id="IPR015424">
    <property type="entry name" value="PyrdxlP-dep_Trfase"/>
</dbReference>
<dbReference type="InterPro" id="IPR015422">
    <property type="entry name" value="PyrdxlP-dep_Trfase_small"/>
</dbReference>
<dbReference type="RefSeq" id="WP_092503617.1">
    <property type="nucleotide sequence ID" value="NZ_LT629695.1"/>
</dbReference>
<dbReference type="GO" id="GO:0030170">
    <property type="term" value="F:pyridoxal phosphate binding"/>
    <property type="evidence" value="ECO:0007669"/>
    <property type="project" value="InterPro"/>
</dbReference>
<dbReference type="STRING" id="399736.SAMN04489720_1369"/>
<comment type="cofactor">
    <cofactor evidence="1">
        <name>pyridoxal 5'-phosphate</name>
        <dbReference type="ChEBI" id="CHEBI:597326"/>
    </cofactor>
</comment>
<evidence type="ECO:0000259" key="6">
    <source>
        <dbReference type="Pfam" id="PF00155"/>
    </source>
</evidence>
<dbReference type="OrthoDB" id="3224382at2"/>
<dbReference type="InterPro" id="IPR015421">
    <property type="entry name" value="PyrdxlP-dep_Trfase_major"/>
</dbReference>
<reference evidence="8" key="1">
    <citation type="submission" date="2016-10" db="EMBL/GenBank/DDBJ databases">
        <authorList>
            <person name="Varghese N."/>
            <person name="Submissions S."/>
        </authorList>
    </citation>
    <scope>NUCLEOTIDE SEQUENCE [LARGE SCALE GENOMIC DNA]</scope>
    <source>
        <strain evidence="8">DSM 22002</strain>
    </source>
</reference>
<gene>
    <name evidence="7" type="ORF">SAMN04489720_1369</name>
</gene>
<dbReference type="InterPro" id="IPR051798">
    <property type="entry name" value="Class-II_PLP-Dep_Aminotrans"/>
</dbReference>
<dbReference type="SUPFAM" id="SSF53383">
    <property type="entry name" value="PLP-dependent transferases"/>
    <property type="match status" value="1"/>
</dbReference>
<evidence type="ECO:0000256" key="5">
    <source>
        <dbReference type="ARBA" id="ARBA00037974"/>
    </source>
</evidence>
<proteinExistence type="inferred from homology"/>
<accession>A0A1G8CPH4</accession>
<evidence type="ECO:0000313" key="8">
    <source>
        <dbReference type="Proteomes" id="UP000198822"/>
    </source>
</evidence>
<dbReference type="Gene3D" id="3.40.640.10">
    <property type="entry name" value="Type I PLP-dependent aspartate aminotransferase-like (Major domain)"/>
    <property type="match status" value="1"/>
</dbReference>
<dbReference type="InterPro" id="IPR004839">
    <property type="entry name" value="Aminotransferase_I/II_large"/>
</dbReference>
<comment type="similarity">
    <text evidence="5">Belongs to the class-II pyridoxal-phosphate-dependent aminotransferase family. MalY/PatB cystathionine beta-lyase subfamily.</text>
</comment>
<organism evidence="7 8">
    <name type="scientific">Agrococcus jejuensis</name>
    <dbReference type="NCBI Taxonomy" id="399736"/>
    <lineage>
        <taxon>Bacteria</taxon>
        <taxon>Bacillati</taxon>
        <taxon>Actinomycetota</taxon>
        <taxon>Actinomycetes</taxon>
        <taxon>Micrococcales</taxon>
        <taxon>Microbacteriaceae</taxon>
        <taxon>Agrococcus</taxon>
    </lineage>
</organism>
<evidence type="ECO:0000256" key="2">
    <source>
        <dbReference type="ARBA" id="ARBA00012224"/>
    </source>
</evidence>
<dbReference type="PANTHER" id="PTHR43525">
    <property type="entry name" value="PROTEIN MALY"/>
    <property type="match status" value="1"/>
</dbReference>
<protein>
    <recommendedName>
        <fullName evidence="2">cysteine-S-conjugate beta-lyase</fullName>
        <ecNumber evidence="2">4.4.1.13</ecNumber>
    </recommendedName>
</protein>
<dbReference type="Proteomes" id="UP000198822">
    <property type="component" value="Chromosome I"/>
</dbReference>
<keyword evidence="8" id="KW-1185">Reference proteome</keyword>
<dbReference type="CDD" id="cd00609">
    <property type="entry name" value="AAT_like"/>
    <property type="match status" value="1"/>
</dbReference>
<dbReference type="EMBL" id="LT629695">
    <property type="protein sequence ID" value="SDH47447.1"/>
    <property type="molecule type" value="Genomic_DNA"/>
</dbReference>
<dbReference type="Gene3D" id="3.90.1150.10">
    <property type="entry name" value="Aspartate Aminotransferase, domain 1"/>
    <property type="match status" value="1"/>
</dbReference>
<dbReference type="GO" id="GO:0047804">
    <property type="term" value="F:cysteine-S-conjugate beta-lyase activity"/>
    <property type="evidence" value="ECO:0007669"/>
    <property type="project" value="UniProtKB-EC"/>
</dbReference>
<name>A0A1G8CPH4_9MICO</name>
<sequence>MTSPATHPNPLEQVPLERLRERTSIKWRHFGPEVLPMWVAEMDVVPADAIQDAIARAMRDGDTGYARGVDYAEAHARFSADRWGFAPDPAASVTVADVMTGIFELIRMLTDLGDEVVVTSPVYPPFHGYTMHAGRVVREAPLTAAGRLDVDAIDAALAAATAGGRRSVLLLASPHNPTGTVHTRAELEAVAAIAARHGASVVVDEIHAPLALPGAVFTPYLSVDPRGFVVTSASKAWNLAGIRSATILAGTDAAATLRAFPEVVTHGPNHLAVIAHTAAYDHGRDWLDAVVVGIAANHALLRELLAGSGVEHRIPEATYLAWLDLSATAIADPDARAAGGDVTATSAPSIALQRAGLGVNAGEPFGAGGANHVRVNVGTSQAVLREGVARLRSAVGPA</sequence>
<dbReference type="Pfam" id="PF00155">
    <property type="entry name" value="Aminotran_1_2"/>
    <property type="match status" value="1"/>
</dbReference>
<evidence type="ECO:0000256" key="1">
    <source>
        <dbReference type="ARBA" id="ARBA00001933"/>
    </source>
</evidence>
<keyword evidence="4 7" id="KW-0456">Lyase</keyword>
<dbReference type="EC" id="4.4.1.13" evidence="2"/>
<evidence type="ECO:0000256" key="3">
    <source>
        <dbReference type="ARBA" id="ARBA00022898"/>
    </source>
</evidence>
<dbReference type="PANTHER" id="PTHR43525:SF2">
    <property type="entry name" value="CYSTATHIONINE BETA-LYASE-RELATED"/>
    <property type="match status" value="1"/>
</dbReference>
<keyword evidence="3" id="KW-0663">Pyridoxal phosphate</keyword>